<dbReference type="Proteomes" id="UP000199034">
    <property type="component" value="Unassembled WGS sequence"/>
</dbReference>
<evidence type="ECO:0000313" key="2">
    <source>
        <dbReference type="Proteomes" id="UP000199034"/>
    </source>
</evidence>
<keyword evidence="2" id="KW-1185">Reference proteome</keyword>
<dbReference type="STRING" id="1045774.SAMN05421872_11476"/>
<evidence type="ECO:0000313" key="1">
    <source>
        <dbReference type="EMBL" id="SDE06827.1"/>
    </source>
</evidence>
<organism evidence="1 2">
    <name type="scientific">Nocardioides lianchengensis</name>
    <dbReference type="NCBI Taxonomy" id="1045774"/>
    <lineage>
        <taxon>Bacteria</taxon>
        <taxon>Bacillati</taxon>
        <taxon>Actinomycetota</taxon>
        <taxon>Actinomycetes</taxon>
        <taxon>Propionibacteriales</taxon>
        <taxon>Nocardioidaceae</taxon>
        <taxon>Nocardioides</taxon>
    </lineage>
</organism>
<accession>A0A1G6ZX66</accession>
<gene>
    <name evidence="1" type="ORF">SAMN05421872_11476</name>
</gene>
<dbReference type="OrthoDB" id="275232at2"/>
<proteinExistence type="predicted"/>
<dbReference type="RefSeq" id="WP_090860436.1">
    <property type="nucleotide sequence ID" value="NZ_FMZM01000014.1"/>
</dbReference>
<reference evidence="1 2" key="1">
    <citation type="submission" date="2016-10" db="EMBL/GenBank/DDBJ databases">
        <authorList>
            <person name="de Groot N.N."/>
        </authorList>
    </citation>
    <scope>NUCLEOTIDE SEQUENCE [LARGE SCALE GENOMIC DNA]</scope>
    <source>
        <strain evidence="1 2">CGMCC 4.6858</strain>
    </source>
</reference>
<protein>
    <submittedName>
        <fullName evidence="1">Uncharacterized protein</fullName>
    </submittedName>
</protein>
<name>A0A1G6ZX66_9ACTN</name>
<dbReference type="AlphaFoldDB" id="A0A1G6ZX66"/>
<sequence length="124" mass="14097">MTSLSLIGYWRSEGDLTSAFPDPRDWVDPSWDQDERDATSYYFAAGTLFRTFMGYSPCRICGVDNGVVEYTDGTYVWPEGLAHYIDEHAVRLPDVLVAHARERLNAVEDREAAPDWWLTATAKT</sequence>
<dbReference type="EMBL" id="FMZM01000014">
    <property type="protein sequence ID" value="SDE06827.1"/>
    <property type="molecule type" value="Genomic_DNA"/>
</dbReference>